<reference evidence="5" key="2">
    <citation type="journal article" date="2014" name="ISME J.">
        <title>Microbial stratification in low pH oxic and suboxic macroscopic growths along an acid mine drainage.</title>
        <authorList>
            <person name="Mendez-Garcia C."/>
            <person name="Mesa V."/>
            <person name="Sprenger R.R."/>
            <person name="Richter M."/>
            <person name="Diez M.S."/>
            <person name="Solano J."/>
            <person name="Bargiela R."/>
            <person name="Golyshina O.V."/>
            <person name="Manteca A."/>
            <person name="Ramos J.L."/>
            <person name="Gallego J.R."/>
            <person name="Llorente I."/>
            <person name="Martins Dos Santos V.A."/>
            <person name="Jensen O.N."/>
            <person name="Pelaez A.I."/>
            <person name="Sanchez J."/>
            <person name="Ferrer M."/>
        </authorList>
    </citation>
    <scope>NUCLEOTIDE SEQUENCE</scope>
</reference>
<dbReference type="SUPFAM" id="SSF47954">
    <property type="entry name" value="Cyclin-like"/>
    <property type="match status" value="2"/>
</dbReference>
<keyword evidence="2" id="KW-0804">Transcription</keyword>
<evidence type="ECO:0000259" key="4">
    <source>
        <dbReference type="SMART" id="SM00385"/>
    </source>
</evidence>
<dbReference type="Gene3D" id="1.10.472.170">
    <property type="match status" value="1"/>
</dbReference>
<dbReference type="SMART" id="SM00385">
    <property type="entry name" value="CYCLIN"/>
    <property type="match status" value="2"/>
</dbReference>
<dbReference type="EMBL" id="AUZY01006078">
    <property type="protein sequence ID" value="EQD55428.1"/>
    <property type="molecule type" value="Genomic_DNA"/>
</dbReference>
<protein>
    <submittedName>
        <fullName evidence="5">Transcription initiation factor IIB</fullName>
    </submittedName>
</protein>
<feature type="region of interest" description="Disordered" evidence="3">
    <location>
        <begin position="34"/>
        <end position="57"/>
    </location>
</feature>
<organism evidence="5">
    <name type="scientific">mine drainage metagenome</name>
    <dbReference type="NCBI Taxonomy" id="410659"/>
    <lineage>
        <taxon>unclassified sequences</taxon>
        <taxon>metagenomes</taxon>
        <taxon>ecological metagenomes</taxon>
    </lineage>
</organism>
<name>T1AFN0_9ZZZZ</name>
<feature type="domain" description="Cyclin-like" evidence="4">
    <location>
        <begin position="112"/>
        <end position="193"/>
    </location>
</feature>
<reference evidence="5" key="1">
    <citation type="submission" date="2013-08" db="EMBL/GenBank/DDBJ databases">
        <authorList>
            <person name="Mendez C."/>
            <person name="Richter M."/>
            <person name="Ferrer M."/>
            <person name="Sanchez J."/>
        </authorList>
    </citation>
    <scope>NUCLEOTIDE SEQUENCE</scope>
</reference>
<dbReference type="PANTHER" id="PTHR11618:SF13">
    <property type="entry name" value="TRANSCRIPTION INITIATION FACTOR IIB"/>
    <property type="match status" value="1"/>
</dbReference>
<keyword evidence="5" id="KW-0648">Protein biosynthesis</keyword>
<comment type="caution">
    <text evidence="5">The sequence shown here is derived from an EMBL/GenBank/DDBJ whole genome shotgun (WGS) entry which is preliminary data.</text>
</comment>
<dbReference type="AlphaFoldDB" id="T1AFN0"/>
<accession>T1AFN0</accession>
<evidence type="ECO:0000313" key="5">
    <source>
        <dbReference type="EMBL" id="EQD55428.1"/>
    </source>
</evidence>
<keyword evidence="1" id="KW-0805">Transcription regulation</keyword>
<dbReference type="InterPro" id="IPR013763">
    <property type="entry name" value="Cyclin-like_dom"/>
</dbReference>
<dbReference type="InterPro" id="IPR000812">
    <property type="entry name" value="TFIIB"/>
</dbReference>
<dbReference type="Gene3D" id="1.10.472.10">
    <property type="entry name" value="Cyclin-like"/>
    <property type="match status" value="1"/>
</dbReference>
<dbReference type="GO" id="GO:0097550">
    <property type="term" value="C:transcription preinitiation complex"/>
    <property type="evidence" value="ECO:0007669"/>
    <property type="project" value="TreeGrafter"/>
</dbReference>
<feature type="compositionally biased region" description="Polar residues" evidence="3">
    <location>
        <begin position="34"/>
        <end position="44"/>
    </location>
</feature>
<dbReference type="PRINTS" id="PR00685">
    <property type="entry name" value="TIFACTORIIB"/>
</dbReference>
<dbReference type="PANTHER" id="PTHR11618">
    <property type="entry name" value="TRANSCRIPTION INITIATION FACTOR IIB-RELATED"/>
    <property type="match status" value="1"/>
</dbReference>
<dbReference type="GO" id="GO:0003743">
    <property type="term" value="F:translation initiation factor activity"/>
    <property type="evidence" value="ECO:0007669"/>
    <property type="project" value="UniProtKB-KW"/>
</dbReference>
<dbReference type="InterPro" id="IPR013150">
    <property type="entry name" value="TFIIB_cyclin"/>
</dbReference>
<proteinExistence type="predicted"/>
<dbReference type="Pfam" id="PF00382">
    <property type="entry name" value="TFIIB"/>
    <property type="match status" value="2"/>
</dbReference>
<sequence>MCRSTHRIVDPVRSEVHCSECGLVFETGALITSAPTPSSENASLGSGRGIGPFTPSGNSRRALGSILSLTRDGQGRRLDWHRRYEFQHLKRVMQRQTSRVTGGSSDRSSAHGELALVGDRLALPPVVMTEAERIFRVAKSKGLSRGRSLGASVGAAIYAACRRFAIPRTLSEISGAAGASRPDVGRAFKMIQREAELAIPSVGMKSFLVRYAEELALSSHVRSTVEAMMEEAQREPKLSGLSPHGLVAAMIYLAAEREGERRSRAQVARVSAVTEVTLRSTSRVLERVIGPARGHRPTDPSDRAT</sequence>
<evidence type="ECO:0000256" key="3">
    <source>
        <dbReference type="SAM" id="MobiDB-lite"/>
    </source>
</evidence>
<dbReference type="GO" id="GO:0017025">
    <property type="term" value="F:TBP-class protein binding"/>
    <property type="evidence" value="ECO:0007669"/>
    <property type="project" value="InterPro"/>
</dbReference>
<evidence type="ECO:0000256" key="1">
    <source>
        <dbReference type="ARBA" id="ARBA00023015"/>
    </source>
</evidence>
<dbReference type="GO" id="GO:0070897">
    <property type="term" value="P:transcription preinitiation complex assembly"/>
    <property type="evidence" value="ECO:0007669"/>
    <property type="project" value="InterPro"/>
</dbReference>
<gene>
    <name evidence="5" type="ORF">B1B_09232</name>
</gene>
<keyword evidence="5" id="KW-0396">Initiation factor</keyword>
<dbReference type="InterPro" id="IPR036915">
    <property type="entry name" value="Cyclin-like_sf"/>
</dbReference>
<evidence type="ECO:0000256" key="2">
    <source>
        <dbReference type="ARBA" id="ARBA00023163"/>
    </source>
</evidence>
<feature type="domain" description="Cyclin-like" evidence="4">
    <location>
        <begin position="206"/>
        <end position="287"/>
    </location>
</feature>